<evidence type="ECO:0000313" key="2">
    <source>
        <dbReference type="Proteomes" id="UP001497522"/>
    </source>
</evidence>
<gene>
    <name evidence="1" type="ORF">CSSPJE1EN2_LOCUS22208</name>
</gene>
<protein>
    <recommendedName>
        <fullName evidence="3">Maturase K</fullName>
    </recommendedName>
</protein>
<keyword evidence="2" id="KW-1185">Reference proteome</keyword>
<accession>A0ABP1BWL3</accession>
<dbReference type="EMBL" id="OZ023709">
    <property type="protein sequence ID" value="CAK9880809.1"/>
    <property type="molecule type" value="Genomic_DNA"/>
</dbReference>
<organism evidence="1 2">
    <name type="scientific">Sphagnum jensenii</name>
    <dbReference type="NCBI Taxonomy" id="128206"/>
    <lineage>
        <taxon>Eukaryota</taxon>
        <taxon>Viridiplantae</taxon>
        <taxon>Streptophyta</taxon>
        <taxon>Embryophyta</taxon>
        <taxon>Bryophyta</taxon>
        <taxon>Sphagnophytina</taxon>
        <taxon>Sphagnopsida</taxon>
        <taxon>Sphagnales</taxon>
        <taxon>Sphagnaceae</taxon>
        <taxon>Sphagnum</taxon>
    </lineage>
</organism>
<name>A0ABP1BWL3_9BRYO</name>
<evidence type="ECO:0008006" key="3">
    <source>
        <dbReference type="Google" id="ProtNLM"/>
    </source>
</evidence>
<dbReference type="Proteomes" id="UP001497522">
    <property type="component" value="Chromosome 8"/>
</dbReference>
<evidence type="ECO:0000313" key="1">
    <source>
        <dbReference type="EMBL" id="CAK9880809.1"/>
    </source>
</evidence>
<reference evidence="1" key="1">
    <citation type="submission" date="2024-03" db="EMBL/GenBank/DDBJ databases">
        <authorList>
            <consortium name="ELIXIR-Norway"/>
            <consortium name="Elixir Norway"/>
        </authorList>
    </citation>
    <scope>NUCLEOTIDE SEQUENCE</scope>
</reference>
<sequence length="144" mass="16569">MNRKSRTQKQICDSYLLWTFKRELSPSSFLLELSRRAQLFKAFITARFNYMQDRATAKRGLVQQHLKGSRPIDLILNYLKSFVAQFTNLHGRRILGWHFNVSAILEVLFGVPNTCPLESISLPSSLPSNFQQNEGTGLPQILKQ</sequence>
<proteinExistence type="predicted"/>